<evidence type="ECO:0000256" key="2">
    <source>
        <dbReference type="ARBA" id="ARBA00022670"/>
    </source>
</evidence>
<dbReference type="PROSITE" id="PS51257">
    <property type="entry name" value="PROKAR_LIPOPROTEIN"/>
    <property type="match status" value="1"/>
</dbReference>
<feature type="active site" description="Charge relay system" evidence="5">
    <location>
        <position position="347"/>
    </location>
</feature>
<dbReference type="Pfam" id="PF00082">
    <property type="entry name" value="Peptidase_S8"/>
    <property type="match status" value="1"/>
</dbReference>
<evidence type="ECO:0000256" key="8">
    <source>
        <dbReference type="SAM" id="SignalP"/>
    </source>
</evidence>
<sequence>MARLFQPTLSPSSLLLGLTLACTLAACTPSAPLPLADQSLNLGTQRDAQATQPFTGEWTVTGKPDWLQVSPAAGQGAVKVQVSADRGVATPLAADQAALTGQIRIEWKTGEGEAQRGTATWTVKADQYVLKGRLREEAAAQGQDLRLGAGPSARSPRTGQARGVIVKYRDVKGAFVGKEGSAATVTQRAGETLRASALSVTSSRPLSTDTAALQVGDVDAALRILRADPRVEYAVPNALLHAQTLPQPALAQPLEPTDQYAALQWPFRLLGYPAVWRDMEGGAYSRPVTVAVLDSGVRYDHPDLEGTLWKPGEGALDLLADPKNGDGDGTDDDPTDPGDRNRTTGSHGTHVTGIIAARWGQNTPSCVGCSLTGVVGAVRRANVKVLPIRVIDVAGDAAIADVALAVRYAAGLPVTLEGKTRINPQRAAVINLSLGAQVSADTARPMCEAIQDARDAGSLVIAAAGNGYNTTPYYPAACPAAVAVGSVTLSGGSAPKHAVYSSAYAAVQLSAPGGTDPSLDPGTFNGGVFNGQPFQDLILSTGWNYAKGQPEYEAEAGTSQAAPQVAALAALLLSKGVTNDPASTLARLNATATDLGAAGRDPLFGSGMINAAAALGAPAISDTLGLRLQDSRGLVFQPPVDALGNFSAYLGDGNFSVVGGRDRDGNGIYGETNEPRAEQSVTLGPAVPQVDVGDLIPR</sequence>
<keyword evidence="8" id="KW-0732">Signal</keyword>
<dbReference type="Gene3D" id="3.40.50.200">
    <property type="entry name" value="Peptidase S8/S53 domain"/>
    <property type="match status" value="1"/>
</dbReference>
<feature type="domain" description="Peptidase S8/S53" evidence="9">
    <location>
        <begin position="288"/>
        <end position="607"/>
    </location>
</feature>
<evidence type="ECO:0000256" key="6">
    <source>
        <dbReference type="RuleBase" id="RU003355"/>
    </source>
</evidence>
<dbReference type="InterPro" id="IPR023828">
    <property type="entry name" value="Peptidase_S8_Ser-AS"/>
</dbReference>
<dbReference type="GO" id="GO:0006508">
    <property type="term" value="P:proteolysis"/>
    <property type="evidence" value="ECO:0007669"/>
    <property type="project" value="UniProtKB-KW"/>
</dbReference>
<evidence type="ECO:0000256" key="4">
    <source>
        <dbReference type="ARBA" id="ARBA00022825"/>
    </source>
</evidence>
<organism evidence="10 11">
    <name type="scientific">Deinococcus marmoris</name>
    <dbReference type="NCBI Taxonomy" id="249408"/>
    <lineage>
        <taxon>Bacteria</taxon>
        <taxon>Thermotogati</taxon>
        <taxon>Deinococcota</taxon>
        <taxon>Deinococci</taxon>
        <taxon>Deinococcales</taxon>
        <taxon>Deinococcaceae</taxon>
        <taxon>Deinococcus</taxon>
    </lineage>
</organism>
<feature type="active site" description="Charge relay system" evidence="5">
    <location>
        <position position="559"/>
    </location>
</feature>
<dbReference type="PANTHER" id="PTHR43806:SF11">
    <property type="entry name" value="CEREVISIN-RELATED"/>
    <property type="match status" value="1"/>
</dbReference>
<dbReference type="InterPro" id="IPR000209">
    <property type="entry name" value="Peptidase_S8/S53_dom"/>
</dbReference>
<evidence type="ECO:0000256" key="7">
    <source>
        <dbReference type="SAM" id="MobiDB-lite"/>
    </source>
</evidence>
<dbReference type="Proteomes" id="UP000186607">
    <property type="component" value="Unassembled WGS sequence"/>
</dbReference>
<feature type="chain" id="PRO_5013250943" evidence="8">
    <location>
        <begin position="27"/>
        <end position="698"/>
    </location>
</feature>
<evidence type="ECO:0000313" key="10">
    <source>
        <dbReference type="EMBL" id="OLV19341.1"/>
    </source>
</evidence>
<feature type="region of interest" description="Disordered" evidence="7">
    <location>
        <begin position="319"/>
        <end position="348"/>
    </location>
</feature>
<name>A0A1U7P2E9_9DEIO</name>
<dbReference type="PRINTS" id="PR00723">
    <property type="entry name" value="SUBTILISIN"/>
</dbReference>
<reference evidence="10 11" key="1">
    <citation type="submission" date="2017-01" db="EMBL/GenBank/DDBJ databases">
        <title>Genome Analysis of Deinococcus marmoris KOPRI26562.</title>
        <authorList>
            <person name="Kim J.H."/>
            <person name="Oh H.-M."/>
        </authorList>
    </citation>
    <scope>NUCLEOTIDE SEQUENCE [LARGE SCALE GENOMIC DNA]</scope>
    <source>
        <strain evidence="10 11">KOPRI26562</strain>
    </source>
</reference>
<keyword evidence="3 5" id="KW-0378">Hydrolase</keyword>
<dbReference type="PROSITE" id="PS51892">
    <property type="entry name" value="SUBTILASE"/>
    <property type="match status" value="1"/>
</dbReference>
<dbReference type="InterPro" id="IPR023827">
    <property type="entry name" value="Peptidase_S8_Asp-AS"/>
</dbReference>
<evidence type="ECO:0000256" key="3">
    <source>
        <dbReference type="ARBA" id="ARBA00022801"/>
    </source>
</evidence>
<evidence type="ECO:0000259" key="9">
    <source>
        <dbReference type="Pfam" id="PF00082"/>
    </source>
</evidence>
<comment type="caution">
    <text evidence="10">The sequence shown here is derived from an EMBL/GenBank/DDBJ whole genome shotgun (WGS) entry which is preliminary data.</text>
</comment>
<evidence type="ECO:0000256" key="5">
    <source>
        <dbReference type="PROSITE-ProRule" id="PRU01240"/>
    </source>
</evidence>
<gene>
    <name evidence="10" type="ORF">BOO71_0003205</name>
</gene>
<dbReference type="InterPro" id="IPR050131">
    <property type="entry name" value="Peptidase_S8_subtilisin-like"/>
</dbReference>
<dbReference type="OrthoDB" id="9790784at2"/>
<dbReference type="EMBL" id="MSTI01000036">
    <property type="protein sequence ID" value="OLV19341.1"/>
    <property type="molecule type" value="Genomic_DNA"/>
</dbReference>
<evidence type="ECO:0000313" key="11">
    <source>
        <dbReference type="Proteomes" id="UP000186607"/>
    </source>
</evidence>
<accession>A0A1U7P2E9</accession>
<dbReference type="PROSITE" id="PS00138">
    <property type="entry name" value="SUBTILASE_SER"/>
    <property type="match status" value="1"/>
</dbReference>
<feature type="active site" description="Charge relay system" evidence="5">
    <location>
        <position position="294"/>
    </location>
</feature>
<evidence type="ECO:0000256" key="1">
    <source>
        <dbReference type="ARBA" id="ARBA00011073"/>
    </source>
</evidence>
<dbReference type="GO" id="GO:0004252">
    <property type="term" value="F:serine-type endopeptidase activity"/>
    <property type="evidence" value="ECO:0007669"/>
    <property type="project" value="UniProtKB-UniRule"/>
</dbReference>
<comment type="similarity">
    <text evidence="1 5 6">Belongs to the peptidase S8 family.</text>
</comment>
<dbReference type="STRING" id="249408.BOO71_0003205"/>
<dbReference type="InterPro" id="IPR022398">
    <property type="entry name" value="Peptidase_S8_His-AS"/>
</dbReference>
<protein>
    <submittedName>
        <fullName evidence="10">Serine protease, subtilase family</fullName>
    </submittedName>
</protein>
<dbReference type="SUPFAM" id="SSF52743">
    <property type="entry name" value="Subtilisin-like"/>
    <property type="match status" value="1"/>
</dbReference>
<dbReference type="PANTHER" id="PTHR43806">
    <property type="entry name" value="PEPTIDASE S8"/>
    <property type="match status" value="1"/>
</dbReference>
<dbReference type="PROSITE" id="PS00137">
    <property type="entry name" value="SUBTILASE_HIS"/>
    <property type="match status" value="1"/>
</dbReference>
<dbReference type="InterPro" id="IPR015500">
    <property type="entry name" value="Peptidase_S8_subtilisin-rel"/>
</dbReference>
<keyword evidence="4 5" id="KW-0720">Serine protease</keyword>
<dbReference type="AlphaFoldDB" id="A0A1U7P2E9"/>
<keyword evidence="11" id="KW-1185">Reference proteome</keyword>
<keyword evidence="2 5" id="KW-0645">Protease</keyword>
<proteinExistence type="inferred from homology"/>
<dbReference type="InterPro" id="IPR036852">
    <property type="entry name" value="Peptidase_S8/S53_dom_sf"/>
</dbReference>
<dbReference type="RefSeq" id="WP_075830945.1">
    <property type="nucleotide sequence ID" value="NZ_MSTI01000036.1"/>
</dbReference>
<dbReference type="PROSITE" id="PS00136">
    <property type="entry name" value="SUBTILASE_ASP"/>
    <property type="match status" value="1"/>
</dbReference>
<feature type="signal peptide" evidence="8">
    <location>
        <begin position="1"/>
        <end position="26"/>
    </location>
</feature>